<sequence length="40" mass="4268">MGHMAETDEITWPGRRKKVPDLGAGTRDPEAGTRTLGTGT</sequence>
<proteinExistence type="predicted"/>
<name>A0A3P6C6Q1_BRAOL</name>
<dbReference type="AlphaFoldDB" id="A0A3P6C6Q1"/>
<gene>
    <name evidence="2" type="ORF">BOLC4T24295H</name>
</gene>
<feature type="region of interest" description="Disordered" evidence="1">
    <location>
        <begin position="1"/>
        <end position="40"/>
    </location>
</feature>
<organism evidence="2">
    <name type="scientific">Brassica oleracea</name>
    <name type="common">Wild cabbage</name>
    <dbReference type="NCBI Taxonomy" id="3712"/>
    <lineage>
        <taxon>Eukaryota</taxon>
        <taxon>Viridiplantae</taxon>
        <taxon>Streptophyta</taxon>
        <taxon>Embryophyta</taxon>
        <taxon>Tracheophyta</taxon>
        <taxon>Spermatophyta</taxon>
        <taxon>Magnoliopsida</taxon>
        <taxon>eudicotyledons</taxon>
        <taxon>Gunneridae</taxon>
        <taxon>Pentapetalae</taxon>
        <taxon>rosids</taxon>
        <taxon>malvids</taxon>
        <taxon>Brassicales</taxon>
        <taxon>Brassicaceae</taxon>
        <taxon>Brassiceae</taxon>
        <taxon>Brassica</taxon>
    </lineage>
</organism>
<evidence type="ECO:0000256" key="1">
    <source>
        <dbReference type="SAM" id="MobiDB-lite"/>
    </source>
</evidence>
<accession>A0A3P6C6Q1</accession>
<evidence type="ECO:0000313" key="2">
    <source>
        <dbReference type="EMBL" id="VDD08844.1"/>
    </source>
</evidence>
<dbReference type="EMBL" id="LR031873">
    <property type="protein sequence ID" value="VDD08844.1"/>
    <property type="molecule type" value="Genomic_DNA"/>
</dbReference>
<reference evidence="2" key="1">
    <citation type="submission" date="2018-11" db="EMBL/GenBank/DDBJ databases">
        <authorList>
            <consortium name="Genoscope - CEA"/>
            <person name="William W."/>
        </authorList>
    </citation>
    <scope>NUCLEOTIDE SEQUENCE</scope>
</reference>
<protein>
    <submittedName>
        <fullName evidence="2">Uncharacterized protein</fullName>
    </submittedName>
</protein>